<gene>
    <name evidence="2" type="ORF">Gogos_020490</name>
</gene>
<comment type="caution">
    <text evidence="2">The sequence shown here is derived from an EMBL/GenBank/DDBJ whole genome shotgun (WGS) entry which is preliminary data.</text>
</comment>
<feature type="transmembrane region" description="Helical" evidence="1">
    <location>
        <begin position="12"/>
        <end position="35"/>
    </location>
</feature>
<protein>
    <submittedName>
        <fullName evidence="2">Uncharacterized protein</fullName>
    </submittedName>
</protein>
<keyword evidence="1" id="KW-0812">Transmembrane</keyword>
<keyword evidence="1" id="KW-0472">Membrane</keyword>
<evidence type="ECO:0000256" key="1">
    <source>
        <dbReference type="SAM" id="Phobius"/>
    </source>
</evidence>
<dbReference type="Proteomes" id="UP000593579">
    <property type="component" value="Unassembled WGS sequence"/>
</dbReference>
<name>A0A7J9CXQ2_GOSGO</name>
<reference evidence="2 3" key="1">
    <citation type="journal article" date="2019" name="Genome Biol. Evol.">
        <title>Insights into the evolution of the New World diploid cottons (Gossypium, subgenus Houzingenia) based on genome sequencing.</title>
        <authorList>
            <person name="Grover C.E."/>
            <person name="Arick M.A. 2nd"/>
            <person name="Thrash A."/>
            <person name="Conover J.L."/>
            <person name="Sanders W.S."/>
            <person name="Peterson D.G."/>
            <person name="Frelichowski J.E."/>
            <person name="Scheffler J.A."/>
            <person name="Scheffler B.E."/>
            <person name="Wendel J.F."/>
        </authorList>
    </citation>
    <scope>NUCLEOTIDE SEQUENCE [LARGE SCALE GENOMIC DNA]</scope>
    <source>
        <strain evidence="2">5</strain>
        <tissue evidence="2">Leaf</tissue>
    </source>
</reference>
<keyword evidence="3" id="KW-1185">Reference proteome</keyword>
<proteinExistence type="predicted"/>
<evidence type="ECO:0000313" key="3">
    <source>
        <dbReference type="Proteomes" id="UP000593579"/>
    </source>
</evidence>
<dbReference type="EMBL" id="JABEZY010225945">
    <property type="protein sequence ID" value="MBA0753277.1"/>
    <property type="molecule type" value="Genomic_DNA"/>
</dbReference>
<evidence type="ECO:0000313" key="2">
    <source>
        <dbReference type="EMBL" id="MBA0753277.1"/>
    </source>
</evidence>
<dbReference type="AlphaFoldDB" id="A0A7J9CXQ2"/>
<organism evidence="2 3">
    <name type="scientific">Gossypium gossypioides</name>
    <name type="common">Mexican cotton</name>
    <name type="synonym">Selera gossypioides</name>
    <dbReference type="NCBI Taxonomy" id="34282"/>
    <lineage>
        <taxon>Eukaryota</taxon>
        <taxon>Viridiplantae</taxon>
        <taxon>Streptophyta</taxon>
        <taxon>Embryophyta</taxon>
        <taxon>Tracheophyta</taxon>
        <taxon>Spermatophyta</taxon>
        <taxon>Magnoliopsida</taxon>
        <taxon>eudicotyledons</taxon>
        <taxon>Gunneridae</taxon>
        <taxon>Pentapetalae</taxon>
        <taxon>rosids</taxon>
        <taxon>malvids</taxon>
        <taxon>Malvales</taxon>
        <taxon>Malvaceae</taxon>
        <taxon>Malvoideae</taxon>
        <taxon>Gossypium</taxon>
    </lineage>
</organism>
<accession>A0A7J9CXQ2</accession>
<keyword evidence="1" id="KW-1133">Transmembrane helix</keyword>
<sequence>MVTLETLVVKLQVHPLMVVPLKALLAVRLLALAMVQASMG</sequence>